<evidence type="ECO:0000313" key="3">
    <source>
        <dbReference type="EMBL" id="UYM05431.1"/>
    </source>
</evidence>
<dbReference type="RefSeq" id="WP_271634266.1">
    <property type="nucleotide sequence ID" value="NZ_CP094970.1"/>
</dbReference>
<feature type="region of interest" description="Disordered" evidence="1">
    <location>
        <begin position="1"/>
        <end position="53"/>
    </location>
</feature>
<dbReference type="Pfam" id="PF11241">
    <property type="entry name" value="DUF3043"/>
    <property type="match status" value="1"/>
</dbReference>
<reference evidence="3" key="1">
    <citation type="submission" date="2022-01" db="EMBL/GenBank/DDBJ databases">
        <title>Nocardioidaceae gen. sp. A5X3R13.</title>
        <authorList>
            <person name="Lopez Marin M.A."/>
            <person name="Uhlik O."/>
        </authorList>
    </citation>
    <scope>NUCLEOTIDE SEQUENCE</scope>
    <source>
        <strain evidence="3">A5X3R13</strain>
    </source>
</reference>
<evidence type="ECO:0000313" key="4">
    <source>
        <dbReference type="Proteomes" id="UP001164390"/>
    </source>
</evidence>
<dbReference type="KEGG" id="sgrg:L0C25_23465"/>
<keyword evidence="2" id="KW-0812">Transmembrane</keyword>
<evidence type="ECO:0000256" key="2">
    <source>
        <dbReference type="SAM" id="Phobius"/>
    </source>
</evidence>
<accession>A0AA46THJ4</accession>
<proteinExistence type="predicted"/>
<organism evidence="3 4">
    <name type="scientific">Solicola gregarius</name>
    <dbReference type="NCBI Taxonomy" id="2908642"/>
    <lineage>
        <taxon>Bacteria</taxon>
        <taxon>Bacillati</taxon>
        <taxon>Actinomycetota</taxon>
        <taxon>Actinomycetes</taxon>
        <taxon>Propionibacteriales</taxon>
        <taxon>Nocardioidaceae</taxon>
        <taxon>Solicola</taxon>
    </lineage>
</organism>
<feature type="transmembrane region" description="Helical" evidence="2">
    <location>
        <begin position="125"/>
        <end position="148"/>
    </location>
</feature>
<name>A0AA46THJ4_9ACTN</name>
<dbReference type="EMBL" id="CP094970">
    <property type="protein sequence ID" value="UYM05431.1"/>
    <property type="molecule type" value="Genomic_DNA"/>
</dbReference>
<feature type="transmembrane region" description="Helical" evidence="2">
    <location>
        <begin position="102"/>
        <end position="119"/>
    </location>
</feature>
<sequence length="194" mass="22571">MPLFRRSSHQPAAPEDQAESTDPSGKGRATPKRKEAEAARKARVKPPRTRKEAAKVVRQKRYEERTKMREAMDTGDDRYLPARDRGKVRGFVRNFVDARYNVAEFLLPLLVVILLLSFLQTEWAVFTLFGLWIVTIIGTLLDTIYLILRVRRELKQRFPDESTRGCMPYAVLRSTQLRRFRMPKPQVKRGEKIA</sequence>
<dbReference type="Proteomes" id="UP001164390">
    <property type="component" value="Chromosome"/>
</dbReference>
<dbReference type="InterPro" id="IPR021403">
    <property type="entry name" value="DUF3043"/>
</dbReference>
<protein>
    <submittedName>
        <fullName evidence="3">DUF3043 domain-containing protein</fullName>
    </submittedName>
</protein>
<evidence type="ECO:0000256" key="1">
    <source>
        <dbReference type="SAM" id="MobiDB-lite"/>
    </source>
</evidence>
<dbReference type="AlphaFoldDB" id="A0AA46THJ4"/>
<gene>
    <name evidence="3" type="ORF">L0C25_23465</name>
</gene>
<keyword evidence="2" id="KW-1133">Transmembrane helix</keyword>
<keyword evidence="2" id="KW-0472">Membrane</keyword>
<keyword evidence="4" id="KW-1185">Reference proteome</keyword>